<sequence>MKKDENQINKELKQIEKWYEIQESLAVHFNSLYSWTIGREHIFEGLYLLLADKYELEWPGDLWDVHIEYEEALKLLSEFDFNIILNKIETDIEIFPKDFLIQYKVRIKSKGLIWIIHKNDVDSFPSNPHAHQLDNNIKLDLSNGKCYKRKQYMYTIKKKDLLKIREAAANRIENNLPLLMI</sequence>
<name>X0ZAB3_9ZZZZ</name>
<organism evidence="1">
    <name type="scientific">marine sediment metagenome</name>
    <dbReference type="NCBI Taxonomy" id="412755"/>
    <lineage>
        <taxon>unclassified sequences</taxon>
        <taxon>metagenomes</taxon>
        <taxon>ecological metagenomes</taxon>
    </lineage>
</organism>
<proteinExistence type="predicted"/>
<dbReference type="AlphaFoldDB" id="X0ZAB3"/>
<evidence type="ECO:0000313" key="1">
    <source>
        <dbReference type="EMBL" id="GAG55237.1"/>
    </source>
</evidence>
<protein>
    <submittedName>
        <fullName evidence="1">Uncharacterized protein</fullName>
    </submittedName>
</protein>
<accession>X0ZAB3</accession>
<reference evidence="1" key="1">
    <citation type="journal article" date="2014" name="Front. Microbiol.">
        <title>High frequency of phylogenetically diverse reductive dehalogenase-homologous genes in deep subseafloor sedimentary metagenomes.</title>
        <authorList>
            <person name="Kawai M."/>
            <person name="Futagami T."/>
            <person name="Toyoda A."/>
            <person name="Takaki Y."/>
            <person name="Nishi S."/>
            <person name="Hori S."/>
            <person name="Arai W."/>
            <person name="Tsubouchi T."/>
            <person name="Morono Y."/>
            <person name="Uchiyama I."/>
            <person name="Ito T."/>
            <person name="Fujiyama A."/>
            <person name="Inagaki F."/>
            <person name="Takami H."/>
        </authorList>
    </citation>
    <scope>NUCLEOTIDE SEQUENCE</scope>
    <source>
        <strain evidence="1">Expedition CK06-06</strain>
    </source>
</reference>
<comment type="caution">
    <text evidence="1">The sequence shown here is derived from an EMBL/GenBank/DDBJ whole genome shotgun (WGS) entry which is preliminary data.</text>
</comment>
<gene>
    <name evidence="1" type="ORF">S01H4_13447</name>
</gene>
<dbReference type="EMBL" id="BART01005924">
    <property type="protein sequence ID" value="GAG55237.1"/>
    <property type="molecule type" value="Genomic_DNA"/>
</dbReference>